<comment type="caution">
    <text evidence="1">The sequence shown here is derived from an EMBL/GenBank/DDBJ whole genome shotgun (WGS) entry which is preliminary data.</text>
</comment>
<protein>
    <recommendedName>
        <fullName evidence="2">KaiC-like domain-containing protein</fullName>
    </recommendedName>
</protein>
<name>X1SZ61_9ZZZZ</name>
<feature type="non-terminal residue" evidence="1">
    <location>
        <position position="223"/>
    </location>
</feature>
<dbReference type="EMBL" id="BARW01011133">
    <property type="protein sequence ID" value="GAI84421.1"/>
    <property type="molecule type" value="Genomic_DNA"/>
</dbReference>
<organism evidence="1">
    <name type="scientific">marine sediment metagenome</name>
    <dbReference type="NCBI Taxonomy" id="412755"/>
    <lineage>
        <taxon>unclassified sequences</taxon>
        <taxon>metagenomes</taxon>
        <taxon>ecological metagenomes</taxon>
    </lineage>
</organism>
<evidence type="ECO:0000313" key="1">
    <source>
        <dbReference type="EMBL" id="GAI84421.1"/>
    </source>
</evidence>
<dbReference type="Pfam" id="PF13479">
    <property type="entry name" value="AAA_24"/>
    <property type="match status" value="1"/>
</dbReference>
<proteinExistence type="predicted"/>
<accession>X1SZ61</accession>
<evidence type="ECO:0008006" key="2">
    <source>
        <dbReference type="Google" id="ProtNLM"/>
    </source>
</evidence>
<gene>
    <name evidence="1" type="ORF">S12H4_21604</name>
</gene>
<dbReference type="AlphaFoldDB" id="X1SZ61"/>
<reference evidence="1" key="1">
    <citation type="journal article" date="2014" name="Front. Microbiol.">
        <title>High frequency of phylogenetically diverse reductive dehalogenase-homologous genes in deep subseafloor sedimentary metagenomes.</title>
        <authorList>
            <person name="Kawai M."/>
            <person name="Futagami T."/>
            <person name="Toyoda A."/>
            <person name="Takaki Y."/>
            <person name="Nishi S."/>
            <person name="Hori S."/>
            <person name="Arai W."/>
            <person name="Tsubouchi T."/>
            <person name="Morono Y."/>
            <person name="Uchiyama I."/>
            <person name="Ito T."/>
            <person name="Fujiyama A."/>
            <person name="Inagaki F."/>
            <person name="Takami H."/>
        </authorList>
    </citation>
    <scope>NUCLEOTIDE SEQUENCE</scope>
    <source>
        <strain evidence="1">Expedition CK06-06</strain>
    </source>
</reference>
<sequence length="223" mass="24875">MAEPVTNPEQVRAEQSQLLHVKASLDEIAAIYSTDLDRNQSTNFMVIGDLGSGKTSLSGTARLPMLVHSFDPGGTQVRQLRSLIRSRDNPTGQVIVDTRFEMEDAFAPFAYRLWESELQKLIQAGVFANMGTYMIDSLTTWSAACGYEFLKQKGKLASRDTSYGYFRIVLDTMVNEMVKLAALPCDVIVTAHIDYDKNEITGEKFAHPMVVGQSRVRIPIVFD</sequence>